<comment type="caution">
    <text evidence="10">The sequence shown here is derived from an EMBL/GenBank/DDBJ whole genome shotgun (WGS) entry which is preliminary data.</text>
</comment>
<dbReference type="RefSeq" id="WP_132116708.1">
    <property type="nucleotide sequence ID" value="NZ_SMJU01000005.1"/>
</dbReference>
<feature type="transmembrane region" description="Helical" evidence="8">
    <location>
        <begin position="299"/>
        <end position="317"/>
    </location>
</feature>
<evidence type="ECO:0000256" key="4">
    <source>
        <dbReference type="ARBA" id="ARBA00022679"/>
    </source>
</evidence>
<protein>
    <submittedName>
        <fullName evidence="10">Phospholipid carrier-dependent glycosyltransferase</fullName>
    </submittedName>
</protein>
<dbReference type="PANTHER" id="PTHR33908:SF11">
    <property type="entry name" value="MEMBRANE PROTEIN"/>
    <property type="match status" value="1"/>
</dbReference>
<evidence type="ECO:0000259" key="9">
    <source>
        <dbReference type="Pfam" id="PF13231"/>
    </source>
</evidence>
<dbReference type="Proteomes" id="UP000295706">
    <property type="component" value="Unassembled WGS sequence"/>
</dbReference>
<evidence type="ECO:0000313" key="11">
    <source>
        <dbReference type="Proteomes" id="UP000295706"/>
    </source>
</evidence>
<feature type="domain" description="Glycosyltransferase RgtA/B/C/D-like" evidence="9">
    <location>
        <begin position="2"/>
        <end position="158"/>
    </location>
</feature>
<evidence type="ECO:0000256" key="7">
    <source>
        <dbReference type="ARBA" id="ARBA00023136"/>
    </source>
</evidence>
<sequence length="383" mass="44141">MHPPLYYLLAAPFFLMDEFSSQKVTQLFSLILSIGNLYVLYLLCIKLFKNNALRNVSFLLAVFLHSLVTFSLYVSNDTLAFFLGSLLFLYLHQYIRKPSQSKEILLAILLGLGLLTKGTFLAFAPPLVAVVGLSLWKKELTFGRIFFRVFVFCLLFCSVGSYKFFENYLAEGRFIVHNIEFFQYMPAGSYIGIKSFLLFDFKRLLLNPTFFEGDFYLEHLYSILFYATFWYKYMEPFNGFELGSQTSFKYMGSLIYMAGLVPTLLILLGFARKTISSFSFLFTFKNLNSALFAKRLEEAAWISMLVLSLILVLMAGLKYDVWVCFQSRLLLQAFFPILWLLYVGLETIQKKSGFLLATGVGSILLVSLLYLIYYLTEGIFVLY</sequence>
<dbReference type="GO" id="GO:0005886">
    <property type="term" value="C:plasma membrane"/>
    <property type="evidence" value="ECO:0007669"/>
    <property type="project" value="UniProtKB-SubCell"/>
</dbReference>
<feature type="transmembrane region" description="Helical" evidence="8">
    <location>
        <begin position="145"/>
        <end position="165"/>
    </location>
</feature>
<keyword evidence="5 8" id="KW-0812">Transmembrane</keyword>
<evidence type="ECO:0000256" key="5">
    <source>
        <dbReference type="ARBA" id="ARBA00022692"/>
    </source>
</evidence>
<keyword evidence="4 10" id="KW-0808">Transferase</keyword>
<keyword evidence="11" id="KW-1185">Reference proteome</keyword>
<keyword evidence="2" id="KW-1003">Cell membrane</keyword>
<evidence type="ECO:0000256" key="6">
    <source>
        <dbReference type="ARBA" id="ARBA00022989"/>
    </source>
</evidence>
<keyword evidence="3" id="KW-0328">Glycosyltransferase</keyword>
<evidence type="ECO:0000256" key="8">
    <source>
        <dbReference type="SAM" id="Phobius"/>
    </source>
</evidence>
<feature type="transmembrane region" description="Helical" evidence="8">
    <location>
        <begin position="329"/>
        <end position="345"/>
    </location>
</feature>
<feature type="transmembrane region" description="Helical" evidence="8">
    <location>
        <begin position="354"/>
        <end position="375"/>
    </location>
</feature>
<feature type="transmembrane region" description="Helical" evidence="8">
    <location>
        <begin position="215"/>
        <end position="233"/>
    </location>
</feature>
<accession>A0A4R4KDH1</accession>
<feature type="transmembrane region" description="Helical" evidence="8">
    <location>
        <begin position="56"/>
        <end position="73"/>
    </location>
</feature>
<dbReference type="GO" id="GO:0016763">
    <property type="term" value="F:pentosyltransferase activity"/>
    <property type="evidence" value="ECO:0007669"/>
    <property type="project" value="TreeGrafter"/>
</dbReference>
<dbReference type="PANTHER" id="PTHR33908">
    <property type="entry name" value="MANNOSYLTRANSFERASE YKCB-RELATED"/>
    <property type="match status" value="1"/>
</dbReference>
<dbReference type="AlphaFoldDB" id="A0A4R4KDH1"/>
<gene>
    <name evidence="10" type="ORF">EZE20_08970</name>
</gene>
<keyword evidence="7 8" id="KW-0472">Membrane</keyword>
<dbReference type="Pfam" id="PF13231">
    <property type="entry name" value="PMT_2"/>
    <property type="match status" value="1"/>
</dbReference>
<feature type="transmembrane region" description="Helical" evidence="8">
    <location>
        <begin position="79"/>
        <end position="95"/>
    </location>
</feature>
<name>A0A4R4KDH1_9BACT</name>
<dbReference type="GO" id="GO:0009103">
    <property type="term" value="P:lipopolysaccharide biosynthetic process"/>
    <property type="evidence" value="ECO:0007669"/>
    <property type="project" value="UniProtKB-ARBA"/>
</dbReference>
<dbReference type="InterPro" id="IPR050297">
    <property type="entry name" value="LipidA_mod_glycosyltrf_83"/>
</dbReference>
<feature type="transmembrane region" description="Helical" evidence="8">
    <location>
        <begin position="104"/>
        <end position="125"/>
    </location>
</feature>
<dbReference type="EMBL" id="SMJU01000005">
    <property type="protein sequence ID" value="TDB65888.1"/>
    <property type="molecule type" value="Genomic_DNA"/>
</dbReference>
<evidence type="ECO:0000256" key="3">
    <source>
        <dbReference type="ARBA" id="ARBA00022676"/>
    </source>
</evidence>
<comment type="subcellular location">
    <subcellularLocation>
        <location evidence="1">Cell membrane</location>
        <topology evidence="1">Multi-pass membrane protein</topology>
    </subcellularLocation>
</comment>
<reference evidence="10 11" key="1">
    <citation type="submission" date="2019-02" db="EMBL/GenBank/DDBJ databases">
        <title>Arundinibacter roseus gen. nov., sp. nov., a new member of the family Cytophagaceae.</title>
        <authorList>
            <person name="Szuroczki S."/>
            <person name="Khayer B."/>
            <person name="Sproer C."/>
            <person name="Toumi M."/>
            <person name="Szabo A."/>
            <person name="Felfoldi T."/>
            <person name="Schumann P."/>
            <person name="Toth E."/>
        </authorList>
    </citation>
    <scope>NUCLEOTIDE SEQUENCE [LARGE SCALE GENOMIC DNA]</scope>
    <source>
        <strain evidence="10 11">DMA-k-7a</strain>
    </source>
</reference>
<feature type="transmembrane region" description="Helical" evidence="8">
    <location>
        <begin position="24"/>
        <end position="44"/>
    </location>
</feature>
<keyword evidence="6 8" id="KW-1133">Transmembrane helix</keyword>
<organism evidence="10 11">
    <name type="scientific">Arundinibacter roseus</name>
    <dbReference type="NCBI Taxonomy" id="2070510"/>
    <lineage>
        <taxon>Bacteria</taxon>
        <taxon>Pseudomonadati</taxon>
        <taxon>Bacteroidota</taxon>
        <taxon>Cytophagia</taxon>
        <taxon>Cytophagales</taxon>
        <taxon>Spirosomataceae</taxon>
        <taxon>Arundinibacter</taxon>
    </lineage>
</organism>
<feature type="transmembrane region" description="Helical" evidence="8">
    <location>
        <begin position="253"/>
        <end position="271"/>
    </location>
</feature>
<dbReference type="OrthoDB" id="915404at2"/>
<proteinExistence type="predicted"/>
<evidence type="ECO:0000256" key="1">
    <source>
        <dbReference type="ARBA" id="ARBA00004651"/>
    </source>
</evidence>
<evidence type="ECO:0000256" key="2">
    <source>
        <dbReference type="ARBA" id="ARBA00022475"/>
    </source>
</evidence>
<dbReference type="InterPro" id="IPR038731">
    <property type="entry name" value="RgtA/B/C-like"/>
</dbReference>
<evidence type="ECO:0000313" key="10">
    <source>
        <dbReference type="EMBL" id="TDB65888.1"/>
    </source>
</evidence>